<evidence type="ECO:0000313" key="3">
    <source>
        <dbReference type="Proteomes" id="UP000460416"/>
    </source>
</evidence>
<keyword evidence="1" id="KW-0732">Signal</keyword>
<dbReference type="InterPro" id="IPR019619">
    <property type="entry name" value="DUF2490"/>
</dbReference>
<dbReference type="EMBL" id="VJVW01000004">
    <property type="protein sequence ID" value="MUP43137.1"/>
    <property type="molecule type" value="Genomic_DNA"/>
</dbReference>
<sequence>MTTSSSRFFLLVIFLLVGFTSQAQNFAIQAEPDIAINIDRPNRWSFNFGITNRDLLYFNETSQFKVNFIELSHFTSYEVGFYGKLSLGLRYRFNELFEDTVEDEIRITQQYSRSRKYNAIKVAHRFRFEQRFRELTVYRGRYQFSVELPLDGERIDQNEYFLVMSTEALLSLAKEEKPELGQRFDISLGKDIGNGNKADIGLQYRLEDYNLNSFHGLFLIGGLTISI</sequence>
<name>A0A7K1LQQ8_9FLAO</name>
<evidence type="ECO:0000313" key="2">
    <source>
        <dbReference type="EMBL" id="MUP43137.1"/>
    </source>
</evidence>
<feature type="signal peptide" evidence="1">
    <location>
        <begin position="1"/>
        <end position="23"/>
    </location>
</feature>
<proteinExistence type="predicted"/>
<evidence type="ECO:0000256" key="1">
    <source>
        <dbReference type="SAM" id="SignalP"/>
    </source>
</evidence>
<dbReference type="AlphaFoldDB" id="A0A7K1LQQ8"/>
<comment type="caution">
    <text evidence="2">The sequence shown here is derived from an EMBL/GenBank/DDBJ whole genome shotgun (WGS) entry which is preliminary data.</text>
</comment>
<accession>A0A7K1LQQ8</accession>
<feature type="chain" id="PRO_5029791770" evidence="1">
    <location>
        <begin position="24"/>
        <end position="227"/>
    </location>
</feature>
<organism evidence="2 3">
    <name type="scientific">Christiangramia aestuarii</name>
    <dbReference type="NCBI Taxonomy" id="1028746"/>
    <lineage>
        <taxon>Bacteria</taxon>
        <taxon>Pseudomonadati</taxon>
        <taxon>Bacteroidota</taxon>
        <taxon>Flavobacteriia</taxon>
        <taxon>Flavobacteriales</taxon>
        <taxon>Flavobacteriaceae</taxon>
        <taxon>Christiangramia</taxon>
    </lineage>
</organism>
<keyword evidence="3" id="KW-1185">Reference proteome</keyword>
<dbReference type="Pfam" id="PF10677">
    <property type="entry name" value="DUF2490"/>
    <property type="match status" value="1"/>
</dbReference>
<dbReference type="OrthoDB" id="1436620at2"/>
<gene>
    <name evidence="2" type="ORF">FLP08_11175</name>
</gene>
<dbReference type="Proteomes" id="UP000460416">
    <property type="component" value="Unassembled WGS sequence"/>
</dbReference>
<dbReference type="RefSeq" id="WP_156276839.1">
    <property type="nucleotide sequence ID" value="NZ_BAABGI010000001.1"/>
</dbReference>
<reference evidence="2 3" key="1">
    <citation type="submission" date="2019-07" db="EMBL/GenBank/DDBJ databases">
        <title>Gramella aestuarii sp. nov., isolated from a tidal flat, and emended description of Gramella echinicola.</title>
        <authorList>
            <person name="Liu L."/>
        </authorList>
    </citation>
    <scope>NUCLEOTIDE SEQUENCE [LARGE SCALE GENOMIC DNA]</scope>
    <source>
        <strain evidence="2 3">BS12</strain>
    </source>
</reference>
<protein>
    <submittedName>
        <fullName evidence="2">DUF2490 domain-containing protein</fullName>
    </submittedName>
</protein>